<dbReference type="EMBL" id="CAJJDO010000065">
    <property type="protein sequence ID" value="CAD8176772.1"/>
    <property type="molecule type" value="Genomic_DNA"/>
</dbReference>
<dbReference type="GO" id="GO:0004798">
    <property type="term" value="F:dTMP kinase activity"/>
    <property type="evidence" value="ECO:0007669"/>
    <property type="project" value="TreeGrafter"/>
</dbReference>
<keyword evidence="1" id="KW-0812">Transmembrane</keyword>
<sequence length="328" mass="39145">MKNNKRGLFIVLEGLNKCGKSSQTKLLREALEAKKIQFPNRSTSMGSIISDYLKGKRDINDQVIHLLFSYQIQKQFGIPQQKHQIKESIQFVIDKHILLWYFILQQNFQFNGVSNVIQVYKKTDLLIYLRAPIKQLKDKDDFRAERYEKQEFQQQDQEFFNKMAQQEQFNIINALQTKEEIFTQIMDLINADIQNALIIQQNNFGAELSHYTLFIFYKLIQYFVKFFESINQKQILYPSTLNKKIIVIIHFQHSQIQFQLFSFHLFFIFQFTIFYCLFSPLSNLFNFQMNLSIFIKNNGILIFDFQRNYKQKNLTTEGFKQSPFRAAA</sequence>
<dbReference type="Proteomes" id="UP000689195">
    <property type="component" value="Unassembled WGS sequence"/>
</dbReference>
<evidence type="ECO:0000313" key="3">
    <source>
        <dbReference type="EMBL" id="CAD8176772.1"/>
    </source>
</evidence>
<dbReference type="GO" id="GO:0006235">
    <property type="term" value="P:dTTP biosynthetic process"/>
    <property type="evidence" value="ECO:0007669"/>
    <property type="project" value="TreeGrafter"/>
</dbReference>
<dbReference type="GO" id="GO:0006227">
    <property type="term" value="P:dUDP biosynthetic process"/>
    <property type="evidence" value="ECO:0007669"/>
    <property type="project" value="TreeGrafter"/>
</dbReference>
<dbReference type="PANTHER" id="PTHR10344:SF1">
    <property type="entry name" value="THYMIDYLATE KINASE"/>
    <property type="match status" value="1"/>
</dbReference>
<reference evidence="3" key="1">
    <citation type="submission" date="2021-01" db="EMBL/GenBank/DDBJ databases">
        <authorList>
            <consortium name="Genoscope - CEA"/>
            <person name="William W."/>
        </authorList>
    </citation>
    <scope>NUCLEOTIDE SEQUENCE</scope>
</reference>
<dbReference type="GO" id="GO:0005829">
    <property type="term" value="C:cytosol"/>
    <property type="evidence" value="ECO:0007669"/>
    <property type="project" value="TreeGrafter"/>
</dbReference>
<dbReference type="InterPro" id="IPR039430">
    <property type="entry name" value="Thymidylate_kin-like_dom"/>
</dbReference>
<name>A0A8S1VMF1_9CILI</name>
<accession>A0A8S1VMF1</accession>
<dbReference type="OrthoDB" id="425602at2759"/>
<evidence type="ECO:0000313" key="4">
    <source>
        <dbReference type="Proteomes" id="UP000689195"/>
    </source>
</evidence>
<dbReference type="GO" id="GO:0005634">
    <property type="term" value="C:nucleus"/>
    <property type="evidence" value="ECO:0007669"/>
    <property type="project" value="TreeGrafter"/>
</dbReference>
<feature type="transmembrane region" description="Helical" evidence="1">
    <location>
        <begin position="260"/>
        <end position="281"/>
    </location>
</feature>
<dbReference type="Pfam" id="PF02223">
    <property type="entry name" value="Thymidylate_kin"/>
    <property type="match status" value="1"/>
</dbReference>
<keyword evidence="1" id="KW-0472">Membrane</keyword>
<organism evidence="3 4">
    <name type="scientific">Paramecium pentaurelia</name>
    <dbReference type="NCBI Taxonomy" id="43138"/>
    <lineage>
        <taxon>Eukaryota</taxon>
        <taxon>Sar</taxon>
        <taxon>Alveolata</taxon>
        <taxon>Ciliophora</taxon>
        <taxon>Intramacronucleata</taxon>
        <taxon>Oligohymenophorea</taxon>
        <taxon>Peniculida</taxon>
        <taxon>Parameciidae</taxon>
        <taxon>Paramecium</taxon>
    </lineage>
</organism>
<dbReference type="AlphaFoldDB" id="A0A8S1VMF1"/>
<protein>
    <recommendedName>
        <fullName evidence="2">Thymidylate kinase-like domain-containing protein</fullName>
    </recommendedName>
</protein>
<evidence type="ECO:0000259" key="2">
    <source>
        <dbReference type="Pfam" id="PF02223"/>
    </source>
</evidence>
<comment type="caution">
    <text evidence="3">The sequence shown here is derived from an EMBL/GenBank/DDBJ whole genome shotgun (WGS) entry which is preliminary data.</text>
</comment>
<keyword evidence="1" id="KW-1133">Transmembrane helix</keyword>
<evidence type="ECO:0000256" key="1">
    <source>
        <dbReference type="SAM" id="Phobius"/>
    </source>
</evidence>
<dbReference type="GO" id="GO:0004550">
    <property type="term" value="F:nucleoside diphosphate kinase activity"/>
    <property type="evidence" value="ECO:0007669"/>
    <property type="project" value="TreeGrafter"/>
</dbReference>
<feature type="domain" description="Thymidylate kinase-like" evidence="2">
    <location>
        <begin position="12"/>
        <end position="185"/>
    </location>
</feature>
<gene>
    <name evidence="3" type="ORF">PPENT_87.1.T0650251</name>
</gene>
<proteinExistence type="predicted"/>
<dbReference type="GO" id="GO:0006233">
    <property type="term" value="P:dTDP biosynthetic process"/>
    <property type="evidence" value="ECO:0007669"/>
    <property type="project" value="TreeGrafter"/>
</dbReference>
<keyword evidence="4" id="KW-1185">Reference proteome</keyword>
<dbReference type="PANTHER" id="PTHR10344">
    <property type="entry name" value="THYMIDYLATE KINASE"/>
    <property type="match status" value="1"/>
</dbReference>
<dbReference type="GO" id="GO:0005739">
    <property type="term" value="C:mitochondrion"/>
    <property type="evidence" value="ECO:0007669"/>
    <property type="project" value="TreeGrafter"/>
</dbReference>